<keyword evidence="2" id="KW-0732">Signal</keyword>
<dbReference type="Proteomes" id="UP000316476">
    <property type="component" value="Unassembled WGS sequence"/>
</dbReference>
<organism evidence="3 4">
    <name type="scientific">Crateriforma conspicua</name>
    <dbReference type="NCBI Taxonomy" id="2527996"/>
    <lineage>
        <taxon>Bacteria</taxon>
        <taxon>Pseudomonadati</taxon>
        <taxon>Planctomycetota</taxon>
        <taxon>Planctomycetia</taxon>
        <taxon>Planctomycetales</taxon>
        <taxon>Planctomycetaceae</taxon>
        <taxon>Crateriforma</taxon>
    </lineage>
</organism>
<dbReference type="PROSITE" id="PS51257">
    <property type="entry name" value="PROKAR_LIPOPROTEIN"/>
    <property type="match status" value="1"/>
</dbReference>
<evidence type="ECO:0000256" key="1">
    <source>
        <dbReference type="SAM" id="MobiDB-lite"/>
    </source>
</evidence>
<feature type="chain" id="PRO_5023078875" description="Tetratricopeptide repeat protein" evidence="2">
    <location>
        <begin position="22"/>
        <end position="301"/>
    </location>
</feature>
<evidence type="ECO:0008006" key="5">
    <source>
        <dbReference type="Google" id="ProtNLM"/>
    </source>
</evidence>
<dbReference type="RefSeq" id="WP_146413610.1">
    <property type="nucleotide sequence ID" value="NZ_SJPZ01000001.1"/>
</dbReference>
<dbReference type="EMBL" id="SJPZ01000001">
    <property type="protein sequence ID" value="TWU67138.1"/>
    <property type="molecule type" value="Genomic_DNA"/>
</dbReference>
<reference evidence="3 4" key="1">
    <citation type="submission" date="2019-02" db="EMBL/GenBank/DDBJ databases">
        <title>Deep-cultivation of Planctomycetes and their phenomic and genomic characterization uncovers novel biology.</title>
        <authorList>
            <person name="Wiegand S."/>
            <person name="Jogler M."/>
            <person name="Boedeker C."/>
            <person name="Pinto D."/>
            <person name="Vollmers J."/>
            <person name="Rivas-Marin E."/>
            <person name="Kohn T."/>
            <person name="Peeters S.H."/>
            <person name="Heuer A."/>
            <person name="Rast P."/>
            <person name="Oberbeckmann S."/>
            <person name="Bunk B."/>
            <person name="Jeske O."/>
            <person name="Meyerdierks A."/>
            <person name="Storesund J.E."/>
            <person name="Kallscheuer N."/>
            <person name="Luecker S."/>
            <person name="Lage O.M."/>
            <person name="Pohl T."/>
            <person name="Merkel B.J."/>
            <person name="Hornburger P."/>
            <person name="Mueller R.-W."/>
            <person name="Bruemmer F."/>
            <person name="Labrenz M."/>
            <person name="Spormann A.M."/>
            <person name="Op Den Camp H."/>
            <person name="Overmann J."/>
            <person name="Amann R."/>
            <person name="Jetten M.S.M."/>
            <person name="Mascher T."/>
            <person name="Medema M.H."/>
            <person name="Devos D.P."/>
            <person name="Kaster A.-K."/>
            <person name="Ovreas L."/>
            <person name="Rohde M."/>
            <person name="Galperin M.Y."/>
            <person name="Jogler C."/>
        </authorList>
    </citation>
    <scope>NUCLEOTIDE SEQUENCE [LARGE SCALE GENOMIC DNA]</scope>
    <source>
        <strain evidence="3 4">V7</strain>
    </source>
</reference>
<gene>
    <name evidence="3" type="ORF">V7x_27110</name>
</gene>
<accession>A0A5C6G0J7</accession>
<evidence type="ECO:0000313" key="4">
    <source>
        <dbReference type="Proteomes" id="UP000316476"/>
    </source>
</evidence>
<name>A0A5C6G0J7_9PLAN</name>
<dbReference type="AlphaFoldDB" id="A0A5C6G0J7"/>
<feature type="compositionally biased region" description="Polar residues" evidence="1">
    <location>
        <begin position="129"/>
        <end position="138"/>
    </location>
</feature>
<feature type="region of interest" description="Disordered" evidence="1">
    <location>
        <begin position="114"/>
        <end position="150"/>
    </location>
</feature>
<protein>
    <recommendedName>
        <fullName evidence="5">Tetratricopeptide repeat protein</fullName>
    </recommendedName>
</protein>
<sequence precursor="true">MGKYFSSVVLASIFLACVSTANGQDASELQDILADYRSKVSSMEREYVNNLTLARKQLIDHLSKYAKKVIASGEVEQASDAWKEVLRLDSDNASAKSFFRTLRILPAITEELANESEASEDSTLPVDDASQQKTNASDQPLAGEGGGKPFDNQLRAASIENLNAAVIAFEGEGPRLSRLRPRSKMYLNRDQYAWKEVPETLQDWVVSTGTVGSPPELKIRVKNDGWVFILVPLRRVYDPRVPENRALLARDDWRPVTLVGAPFESYLCLAKSTTSGQEITVPHFHTFGFTHIVHPATRVSQ</sequence>
<evidence type="ECO:0000256" key="2">
    <source>
        <dbReference type="SAM" id="SignalP"/>
    </source>
</evidence>
<comment type="caution">
    <text evidence="3">The sequence shown here is derived from an EMBL/GenBank/DDBJ whole genome shotgun (WGS) entry which is preliminary data.</text>
</comment>
<proteinExistence type="predicted"/>
<evidence type="ECO:0000313" key="3">
    <source>
        <dbReference type="EMBL" id="TWU67138.1"/>
    </source>
</evidence>
<feature type="signal peptide" evidence="2">
    <location>
        <begin position="1"/>
        <end position="21"/>
    </location>
</feature>